<dbReference type="EMBL" id="CAJVPD010000110">
    <property type="protein sequence ID" value="CAG8328437.1"/>
    <property type="molecule type" value="Genomic_DNA"/>
</dbReference>
<proteinExistence type="predicted"/>
<accession>A0A9W4ILH5</accession>
<organism evidence="1 2">
    <name type="scientific">Penicillium salamii</name>
    <dbReference type="NCBI Taxonomy" id="1612424"/>
    <lineage>
        <taxon>Eukaryota</taxon>
        <taxon>Fungi</taxon>
        <taxon>Dikarya</taxon>
        <taxon>Ascomycota</taxon>
        <taxon>Pezizomycotina</taxon>
        <taxon>Eurotiomycetes</taxon>
        <taxon>Eurotiomycetidae</taxon>
        <taxon>Eurotiales</taxon>
        <taxon>Aspergillaceae</taxon>
        <taxon>Penicillium</taxon>
    </lineage>
</organism>
<dbReference type="AlphaFoldDB" id="A0A9W4ILH5"/>
<evidence type="ECO:0000313" key="1">
    <source>
        <dbReference type="EMBL" id="CAG8328437.1"/>
    </source>
</evidence>
<reference evidence="1" key="1">
    <citation type="submission" date="2021-07" db="EMBL/GenBank/DDBJ databases">
        <authorList>
            <person name="Branca A.L. A."/>
        </authorList>
    </citation>
    <scope>NUCLEOTIDE SEQUENCE</scope>
</reference>
<comment type="caution">
    <text evidence="1">The sequence shown here is derived from an EMBL/GenBank/DDBJ whole genome shotgun (WGS) entry which is preliminary data.</text>
</comment>
<protein>
    <submittedName>
        <fullName evidence="1">Uncharacterized protein</fullName>
    </submittedName>
</protein>
<name>A0A9W4ILH5_9EURO</name>
<gene>
    <name evidence="1" type="ORF">PSALAMII_LOCUS2488</name>
</gene>
<evidence type="ECO:0000313" key="2">
    <source>
        <dbReference type="Proteomes" id="UP001152592"/>
    </source>
</evidence>
<dbReference type="Proteomes" id="UP001152592">
    <property type="component" value="Unassembled WGS sequence"/>
</dbReference>
<dbReference type="OrthoDB" id="10021397at2759"/>
<sequence length="60" mass="7037">MDSTDAPNKYSDDSIREYYRNGIGTTSYDGDLKYHYDGRLYICPSNILVEIFVVEQQFRC</sequence>